<keyword evidence="2" id="KW-0472">Membrane</keyword>
<protein>
    <recommendedName>
        <fullName evidence="3">CASTOR ACT domain-containing protein</fullName>
    </recommendedName>
</protein>
<feature type="transmembrane region" description="Helical" evidence="2">
    <location>
        <begin position="1062"/>
        <end position="1079"/>
    </location>
</feature>
<organism evidence="4 5">
    <name type="scientific">Lagenidium giganteum</name>
    <dbReference type="NCBI Taxonomy" id="4803"/>
    <lineage>
        <taxon>Eukaryota</taxon>
        <taxon>Sar</taxon>
        <taxon>Stramenopiles</taxon>
        <taxon>Oomycota</taxon>
        <taxon>Peronosporomycetes</taxon>
        <taxon>Pythiales</taxon>
        <taxon>Pythiaceae</taxon>
    </lineage>
</organism>
<dbReference type="GO" id="GO:0005227">
    <property type="term" value="F:calcium-activated cation channel activity"/>
    <property type="evidence" value="ECO:0007669"/>
    <property type="project" value="InterPro"/>
</dbReference>
<dbReference type="GO" id="GO:0005886">
    <property type="term" value="C:plasma membrane"/>
    <property type="evidence" value="ECO:0007669"/>
    <property type="project" value="TreeGrafter"/>
</dbReference>
<evidence type="ECO:0000313" key="4">
    <source>
        <dbReference type="EMBL" id="DAZ99530.1"/>
    </source>
</evidence>
<feature type="transmembrane region" description="Helical" evidence="2">
    <location>
        <begin position="1198"/>
        <end position="1225"/>
    </location>
</feature>
<feature type="transmembrane region" description="Helical" evidence="2">
    <location>
        <begin position="1331"/>
        <end position="1358"/>
    </location>
</feature>
<keyword evidence="2" id="KW-0812">Transmembrane</keyword>
<feature type="region of interest" description="Disordered" evidence="1">
    <location>
        <begin position="288"/>
        <end position="317"/>
    </location>
</feature>
<reference evidence="4" key="2">
    <citation type="journal article" date="2023" name="Microbiol Resour">
        <title>Decontamination and Annotation of the Draft Genome Sequence of the Oomycete Lagenidium giganteum ARSEF 373.</title>
        <authorList>
            <person name="Morgan W.R."/>
            <person name="Tartar A."/>
        </authorList>
    </citation>
    <scope>NUCLEOTIDE SEQUENCE</scope>
    <source>
        <strain evidence="4">ARSEF 373</strain>
    </source>
</reference>
<feature type="domain" description="CASTOR ACT" evidence="3">
    <location>
        <begin position="358"/>
        <end position="420"/>
    </location>
</feature>
<evidence type="ECO:0000256" key="1">
    <source>
        <dbReference type="SAM" id="MobiDB-lite"/>
    </source>
</evidence>
<dbReference type="PANTHER" id="PTHR13018">
    <property type="entry name" value="PROBABLE MEMBRANE PROTEIN DUF221-RELATED"/>
    <property type="match status" value="1"/>
</dbReference>
<name>A0AAV2YX26_9STRA</name>
<feature type="transmembrane region" description="Helical" evidence="2">
    <location>
        <begin position="876"/>
        <end position="896"/>
    </location>
</feature>
<evidence type="ECO:0000256" key="2">
    <source>
        <dbReference type="SAM" id="Phobius"/>
    </source>
</evidence>
<accession>A0AAV2YX26</accession>
<dbReference type="Gene3D" id="3.30.2130.10">
    <property type="entry name" value="VC0802-like"/>
    <property type="match status" value="2"/>
</dbReference>
<feature type="transmembrane region" description="Helical" evidence="2">
    <location>
        <begin position="1128"/>
        <end position="1146"/>
    </location>
</feature>
<sequence length="1497" mass="167075">MNAQVQLICMSASLVITSVEKKHNENPFYPFLARPNDDNNAIDGDDHSRSNGSNGSNGRGHDAPLRARQLELVPYLLELLFYASDDDNPGARNGAQRFLSYVETQHEVSIVFEEELLAIFPRDALEFEPIRWRALQVASAGTGAFLSQLAVLQELTSQLAKHHISVFQISTYQTDYVLVKVEELDKAISCLRPFCEIEMESGESYDEWKVAQEPKAANDVEAVVEQDEGDNQETHEEASDEVDPAVDITPQQHLLSVPDIDLFLIQIEKAYVRRHMYSLVRLLFGRSQSMPSEDDEPTADGAGEDGDAHQRRHRHPRGKLFLSYSETGDDISVVTYDTAFVEQMQQLAMAGDQGVIVSPDAWKVVQIGDKKLGFSETGIVAGQTRVLLNAGTMVFYLSTYATDFMMIKEDEWDDALQSLRVHSNVLEGRFAPLTDAIANPSAMSNENDVGSIAPTPLVPSVRDAAYKEMAHSAQDRAKATRLGQGRKSVWQSTMTDVGKLGLGVQLYFLLLKYLTATFAIMALLSVPAIVINNHGRGITDRIADPMGMAYRSLGNDGVNPDYLRDKVWCKAIDCNWTTILTPLTKNPYTASWIITLSDVAYSIVLIAFVIRFHVVLQRIVDAHELENITPAQYAVFVRGLPRDASEREVLDHFNAHYDPTQDETYYPLWFGCLWGRQQLLDNSPVAIKADNRSVVTDVDHLGDNVPAERKEMYIGSWIAEVSIAHPTGGLLSAFLAMEALTSQISELQELVTNLKHDQALLGAAFPVDDVKFLAASQDKLTKLQETFEERQHSAAACVAGSDACECAFVVFNNLESRRRCLQDYRKSTRWLARVFQPKALQFRGRHALIVRAAPEPSNILWENLEVTDVSRRLRRLVTAVLTLLLLLVCCAIISTAQSAQQTFKSKLPPPDLCSDYLPEVFYGNATDDDMWDEDWTLEWYRNETCTPDEHGARYYIAYTNDEVNPVSVQTPAAIAPPPVRCLDPCISPTHSNITCSTIECFDQKTVDGEDCVHYNPSHVLYCYCMAEMSDIIKEEGFFSGPRKLLQNNPPCRGYIRDYLTKNVLIIVAAVSVVVVNMLLKSILRTLTAFESHSSESSRAAAIVTKLFASQLINTAVIVLIFRDFEREWYATVGVAISTTMLINIALPHVTELVTKEVLPRVVRVVAGRPPRTRQQLDRIFAGATFDLTDRYPLVLNSVFVTLMFCGGAPILLFIAAATSFVTFWVDKLVLTYFYSIKVAYDPAIGRSTLRLLPWALAMHLAFSMWMYGNDSMMRTTTVNVQAAIDVLGLKHAINVTRVHSAQQLYNEFAEKAAQSGIVGTFVTKVVHANSLLMFVLFVLVTVGILVSTAWQMVVWPLIMHALDVLLSRWAQSTDARVVPMNGHEPLATKLAHNLTHRVHPEQRVAVPEFTAEFQKSATQSFQPDNTLGFEKTADGVIVRVRRSDSVIDGRVYKAGDRLRTWEAMDAPCTSYAIDRNPKYRFAVAQLQAAASVANNVT</sequence>
<feature type="transmembrane region" description="Helical" evidence="2">
    <location>
        <begin position="506"/>
        <end position="531"/>
    </location>
</feature>
<comment type="caution">
    <text evidence="4">The sequence shown here is derived from an EMBL/GenBank/DDBJ whole genome shotgun (WGS) entry which is preliminary data.</text>
</comment>
<dbReference type="InterPro" id="IPR045122">
    <property type="entry name" value="Csc1-like"/>
</dbReference>
<feature type="domain" description="CASTOR ACT" evidence="3">
    <location>
        <begin position="131"/>
        <end position="192"/>
    </location>
</feature>
<dbReference type="InterPro" id="IPR045865">
    <property type="entry name" value="ACT-like_dom_sf"/>
</dbReference>
<proteinExistence type="predicted"/>
<dbReference type="InterPro" id="IPR027795">
    <property type="entry name" value="CASTOR_ACT_dom"/>
</dbReference>
<dbReference type="PANTHER" id="PTHR13018:SF135">
    <property type="entry name" value="CSC1_OSCA1-LIKE 7TM REGION DOMAIN-CONTAINING PROTEIN"/>
    <property type="match status" value="1"/>
</dbReference>
<dbReference type="EMBL" id="DAKRPA010000081">
    <property type="protein sequence ID" value="DAZ99530.1"/>
    <property type="molecule type" value="Genomic_DNA"/>
</dbReference>
<reference evidence="4" key="1">
    <citation type="submission" date="2022-11" db="EMBL/GenBank/DDBJ databases">
        <authorList>
            <person name="Morgan W.R."/>
            <person name="Tartar A."/>
        </authorList>
    </citation>
    <scope>NUCLEOTIDE SEQUENCE</scope>
    <source>
        <strain evidence="4">ARSEF 373</strain>
    </source>
</reference>
<feature type="transmembrane region" description="Helical" evidence="2">
    <location>
        <begin position="1099"/>
        <end position="1121"/>
    </location>
</feature>
<feature type="transmembrane region" description="Helical" evidence="2">
    <location>
        <begin position="590"/>
        <end position="610"/>
    </location>
</feature>
<feature type="region of interest" description="Disordered" evidence="1">
    <location>
        <begin position="222"/>
        <end position="246"/>
    </location>
</feature>
<feature type="compositionally biased region" description="Acidic residues" evidence="1">
    <location>
        <begin position="292"/>
        <end position="305"/>
    </location>
</feature>
<evidence type="ECO:0000259" key="3">
    <source>
        <dbReference type="Pfam" id="PF13840"/>
    </source>
</evidence>
<dbReference type="Pfam" id="PF13840">
    <property type="entry name" value="ACT_7"/>
    <property type="match status" value="2"/>
</dbReference>
<keyword evidence="5" id="KW-1185">Reference proteome</keyword>
<gene>
    <name evidence="4" type="ORF">N0F65_005402</name>
</gene>
<keyword evidence="2" id="KW-1133">Transmembrane helix</keyword>
<evidence type="ECO:0000313" key="5">
    <source>
        <dbReference type="Proteomes" id="UP001146120"/>
    </source>
</evidence>
<dbReference type="SUPFAM" id="SSF55021">
    <property type="entry name" value="ACT-like"/>
    <property type="match status" value="2"/>
</dbReference>
<feature type="region of interest" description="Disordered" evidence="1">
    <location>
        <begin position="30"/>
        <end position="63"/>
    </location>
</feature>
<feature type="compositionally biased region" description="Acidic residues" evidence="1">
    <location>
        <begin position="222"/>
        <end position="231"/>
    </location>
</feature>
<dbReference type="Proteomes" id="UP001146120">
    <property type="component" value="Unassembled WGS sequence"/>
</dbReference>